<sequence>MSEPLTFSFFVAQRTNSANGFDSDTVRGMPELWTYLNEATWHAGPTPTDLAGSDSAAEAHAPDELRQIYSAWSEADDRSPGSPSTNATMPSSAKSSSTTSIRAVAGAASGFG</sequence>
<accession>A0ABP4PYD9</accession>
<proteinExistence type="predicted"/>
<keyword evidence="3" id="KW-1185">Reference proteome</keyword>
<gene>
    <name evidence="2" type="ORF">GCM10009789_50090</name>
</gene>
<protein>
    <submittedName>
        <fullName evidence="2">Uncharacterized protein</fullName>
    </submittedName>
</protein>
<evidence type="ECO:0000313" key="2">
    <source>
        <dbReference type="EMBL" id="GAA1590395.1"/>
    </source>
</evidence>
<feature type="region of interest" description="Disordered" evidence="1">
    <location>
        <begin position="72"/>
        <end position="112"/>
    </location>
</feature>
<evidence type="ECO:0000313" key="3">
    <source>
        <dbReference type="Proteomes" id="UP001500393"/>
    </source>
</evidence>
<dbReference type="Proteomes" id="UP001500393">
    <property type="component" value="Unassembled WGS sequence"/>
</dbReference>
<name>A0ABP4PYD9_9ACTN</name>
<organism evidence="2 3">
    <name type="scientific">Kribbella sancticallisti</name>
    <dbReference type="NCBI Taxonomy" id="460087"/>
    <lineage>
        <taxon>Bacteria</taxon>
        <taxon>Bacillati</taxon>
        <taxon>Actinomycetota</taxon>
        <taxon>Actinomycetes</taxon>
        <taxon>Propionibacteriales</taxon>
        <taxon>Kribbellaceae</taxon>
        <taxon>Kribbella</taxon>
    </lineage>
</organism>
<dbReference type="EMBL" id="BAAAOS010000035">
    <property type="protein sequence ID" value="GAA1590395.1"/>
    <property type="molecule type" value="Genomic_DNA"/>
</dbReference>
<evidence type="ECO:0000256" key="1">
    <source>
        <dbReference type="SAM" id="MobiDB-lite"/>
    </source>
</evidence>
<feature type="compositionally biased region" description="Polar residues" evidence="1">
    <location>
        <begin position="81"/>
        <end position="90"/>
    </location>
</feature>
<reference evidence="3" key="1">
    <citation type="journal article" date="2019" name="Int. J. Syst. Evol. Microbiol.">
        <title>The Global Catalogue of Microorganisms (GCM) 10K type strain sequencing project: providing services to taxonomists for standard genome sequencing and annotation.</title>
        <authorList>
            <consortium name="The Broad Institute Genomics Platform"/>
            <consortium name="The Broad Institute Genome Sequencing Center for Infectious Disease"/>
            <person name="Wu L."/>
            <person name="Ma J."/>
        </authorList>
    </citation>
    <scope>NUCLEOTIDE SEQUENCE [LARGE SCALE GENOMIC DNA]</scope>
    <source>
        <strain evidence="3">JCM 14969</strain>
    </source>
</reference>
<feature type="compositionally biased region" description="Low complexity" evidence="1">
    <location>
        <begin position="91"/>
        <end position="100"/>
    </location>
</feature>
<comment type="caution">
    <text evidence="2">The sequence shown here is derived from an EMBL/GenBank/DDBJ whole genome shotgun (WGS) entry which is preliminary data.</text>
</comment>